<evidence type="ECO:0000313" key="3">
    <source>
        <dbReference type="WBParaSite" id="PDA_v2.g10727.t1"/>
    </source>
</evidence>
<reference evidence="3" key="1">
    <citation type="submission" date="2022-11" db="UniProtKB">
        <authorList>
            <consortium name="WormBaseParasite"/>
        </authorList>
    </citation>
    <scope>IDENTIFICATION</scope>
</reference>
<name>A0A914NZ67_9BILA</name>
<proteinExistence type="predicted"/>
<evidence type="ECO:0000313" key="2">
    <source>
        <dbReference type="Proteomes" id="UP000887578"/>
    </source>
</evidence>
<dbReference type="PANTHER" id="PTHR34721:SF3">
    <property type="entry name" value="ACTIVIN_RECP DOMAIN-CONTAINING PROTEIN-RELATED"/>
    <property type="match status" value="1"/>
</dbReference>
<dbReference type="Proteomes" id="UP000887578">
    <property type="component" value="Unplaced"/>
</dbReference>
<feature type="chain" id="PRO_5037506673" evidence="1">
    <location>
        <begin position="19"/>
        <end position="149"/>
    </location>
</feature>
<dbReference type="PANTHER" id="PTHR34721">
    <property type="entry name" value="PROTEIN CBG09734"/>
    <property type="match status" value="1"/>
</dbReference>
<feature type="signal peptide" evidence="1">
    <location>
        <begin position="1"/>
        <end position="18"/>
    </location>
</feature>
<accession>A0A914NZ67</accession>
<keyword evidence="2" id="KW-1185">Reference proteome</keyword>
<dbReference type="WBParaSite" id="PDA_v2.g10727.t1">
    <property type="protein sequence ID" value="PDA_v2.g10727.t1"/>
    <property type="gene ID" value="PDA_v2.g10727"/>
</dbReference>
<sequence length="149" mass="15713">MHFLTVLALIGSASIVSSKITCYRGINIIMPGNANFSQSMASLGCNNADYCLRAFGTFNGQNGWFSTCGSNDTCSSYPACTKVTGGAGNYSTSYTSCCCKTDKCNELSFTGEKDNGSSTTQPTTTTSSTVMSTINPLTLLIFSVLSFIN</sequence>
<evidence type="ECO:0000256" key="1">
    <source>
        <dbReference type="SAM" id="SignalP"/>
    </source>
</evidence>
<keyword evidence="1" id="KW-0732">Signal</keyword>
<organism evidence="2 3">
    <name type="scientific">Panagrolaimus davidi</name>
    <dbReference type="NCBI Taxonomy" id="227884"/>
    <lineage>
        <taxon>Eukaryota</taxon>
        <taxon>Metazoa</taxon>
        <taxon>Ecdysozoa</taxon>
        <taxon>Nematoda</taxon>
        <taxon>Chromadorea</taxon>
        <taxon>Rhabditida</taxon>
        <taxon>Tylenchina</taxon>
        <taxon>Panagrolaimomorpha</taxon>
        <taxon>Panagrolaimoidea</taxon>
        <taxon>Panagrolaimidae</taxon>
        <taxon>Panagrolaimus</taxon>
    </lineage>
</organism>
<dbReference type="AlphaFoldDB" id="A0A914NZ67"/>
<protein>
    <submittedName>
        <fullName evidence="3">UPAR/Ly6 domain-containing protein</fullName>
    </submittedName>
</protein>